<evidence type="ECO:0000313" key="10">
    <source>
        <dbReference type="Proteomes" id="UP000078113"/>
    </source>
</evidence>
<feature type="compositionally biased region" description="Basic residues" evidence="8">
    <location>
        <begin position="734"/>
        <end position="748"/>
    </location>
</feature>
<reference evidence="9" key="1">
    <citation type="submission" date="2016-04" db="EMBL/GenBank/DDBJ databases">
        <authorList>
            <person name="Nguyen H.D."/>
            <person name="Samba Siva P."/>
            <person name="Cullis J."/>
            <person name="Levesque C.A."/>
            <person name="Hambleton S."/>
        </authorList>
    </citation>
    <scope>NUCLEOTIDE SEQUENCE</scope>
    <source>
        <strain evidence="9">DAOMC 236422</strain>
    </source>
</reference>
<keyword evidence="4 7" id="KW-0235">DNA replication</keyword>
<feature type="compositionally biased region" description="Low complexity" evidence="8">
    <location>
        <begin position="49"/>
        <end position="71"/>
    </location>
</feature>
<dbReference type="GO" id="GO:0000727">
    <property type="term" value="P:double-strand break repair via break-induced replication"/>
    <property type="evidence" value="ECO:0007669"/>
    <property type="project" value="TreeGrafter"/>
</dbReference>
<comment type="function">
    <text evidence="7">Has a role in the initiation of DNA replication. Required at S-phase checkpoint.</text>
</comment>
<dbReference type="GO" id="GO:0006270">
    <property type="term" value="P:DNA replication initiation"/>
    <property type="evidence" value="ECO:0007669"/>
    <property type="project" value="UniProtKB-UniRule"/>
</dbReference>
<comment type="similarity">
    <text evidence="2 7">Belongs to the SLD2 family.</text>
</comment>
<dbReference type="Proteomes" id="UP000078113">
    <property type="component" value="Unassembled WGS sequence"/>
</dbReference>
<evidence type="ECO:0000256" key="3">
    <source>
        <dbReference type="ARBA" id="ARBA00018363"/>
    </source>
</evidence>
<dbReference type="InterPro" id="IPR021110">
    <property type="entry name" value="DNA_rep_checkpnt_protein"/>
</dbReference>
<evidence type="ECO:0000256" key="1">
    <source>
        <dbReference type="ARBA" id="ARBA00004123"/>
    </source>
</evidence>
<dbReference type="PANTHER" id="PTHR28124">
    <property type="entry name" value="DNA REPLICATION REGULATOR SLD2"/>
    <property type="match status" value="1"/>
</dbReference>
<feature type="region of interest" description="Disordered" evidence="8">
    <location>
        <begin position="599"/>
        <end position="777"/>
    </location>
</feature>
<organism evidence="9 10">
    <name type="scientific">Tilletia walkeri</name>
    <dbReference type="NCBI Taxonomy" id="117179"/>
    <lineage>
        <taxon>Eukaryota</taxon>
        <taxon>Fungi</taxon>
        <taxon>Dikarya</taxon>
        <taxon>Basidiomycota</taxon>
        <taxon>Ustilaginomycotina</taxon>
        <taxon>Exobasidiomycetes</taxon>
        <taxon>Tilletiales</taxon>
        <taxon>Tilletiaceae</taxon>
        <taxon>Tilletia</taxon>
    </lineage>
</organism>
<feature type="region of interest" description="Disordered" evidence="8">
    <location>
        <begin position="14"/>
        <end position="163"/>
    </location>
</feature>
<protein>
    <recommendedName>
        <fullName evidence="3 7">DNA replication regulator SLD2</fullName>
    </recommendedName>
</protein>
<dbReference type="AlphaFoldDB" id="A0A8X7N988"/>
<name>A0A8X7N988_9BASI</name>
<dbReference type="Gene3D" id="1.10.10.1460">
    <property type="match status" value="1"/>
</dbReference>
<evidence type="ECO:0000256" key="4">
    <source>
        <dbReference type="ARBA" id="ARBA00022705"/>
    </source>
</evidence>
<evidence type="ECO:0000256" key="8">
    <source>
        <dbReference type="SAM" id="MobiDB-lite"/>
    </source>
</evidence>
<feature type="compositionally biased region" description="Gly residues" evidence="8">
    <location>
        <begin position="344"/>
        <end position="354"/>
    </location>
</feature>
<dbReference type="GO" id="GO:0003688">
    <property type="term" value="F:DNA replication origin binding"/>
    <property type="evidence" value="ECO:0007669"/>
    <property type="project" value="TreeGrafter"/>
</dbReference>
<dbReference type="GO" id="GO:1902977">
    <property type="term" value="P:mitotic DNA replication preinitiation complex assembly"/>
    <property type="evidence" value="ECO:0007669"/>
    <property type="project" value="TreeGrafter"/>
</dbReference>
<evidence type="ECO:0000256" key="7">
    <source>
        <dbReference type="RuleBase" id="RU367067"/>
    </source>
</evidence>
<feature type="compositionally biased region" description="Basic residues" evidence="8">
    <location>
        <begin position="636"/>
        <end position="654"/>
    </location>
</feature>
<feature type="compositionally biased region" description="Polar residues" evidence="8">
    <location>
        <begin position="562"/>
        <end position="577"/>
    </location>
</feature>
<dbReference type="GO" id="GO:0031261">
    <property type="term" value="C:DNA replication preinitiation complex"/>
    <property type="evidence" value="ECO:0007669"/>
    <property type="project" value="TreeGrafter"/>
</dbReference>
<feature type="compositionally biased region" description="Polar residues" evidence="8">
    <location>
        <begin position="470"/>
        <end position="480"/>
    </location>
</feature>
<evidence type="ECO:0000256" key="5">
    <source>
        <dbReference type="ARBA" id="ARBA00023242"/>
    </source>
</evidence>
<reference evidence="9" key="2">
    <citation type="journal article" date="2019" name="IMA Fungus">
        <title>Genome sequencing and comparison of five Tilletia species to identify candidate genes for the detection of regulated species infecting wheat.</title>
        <authorList>
            <person name="Nguyen H.D.T."/>
            <person name="Sultana T."/>
            <person name="Kesanakurti P."/>
            <person name="Hambleton S."/>
        </authorList>
    </citation>
    <scope>NUCLEOTIDE SEQUENCE</scope>
    <source>
        <strain evidence="9">DAOMC 236422</strain>
    </source>
</reference>
<dbReference type="GO" id="GO:0003697">
    <property type="term" value="F:single-stranded DNA binding"/>
    <property type="evidence" value="ECO:0007669"/>
    <property type="project" value="TreeGrafter"/>
</dbReference>
<sequence length="777" mass="84341">MEGILRKQLKEFQRSFVAQHGRPPSKSDMAKEPSIQSAYDAWHAIRKVSSSSSTQAEASSSKSGTASTSASRVFTTPSRKSRNTAPQPTTTTAATPTPTSTRKKNPFATPSSAAAAAAAAAAASTQTPSRPKQNPPTPSTIVRIFVTPPHPAASTSAGLNDDAQFDYANSPSRLKALIAARSTTGVGAGGGSGNLLKNDNFTPRTKARKRLRGEFVPPTPEVSRTLSHSKDLEEGEEEEDADDDAPEGMGRPLKRRRDLPNIDKRTLQLRTTSSSLLSSSSGSSSFKRSITAPALMSSRPGASQYSSARARGAFLADLELDYPTPPPSSDSTSTNKAKSEYSGLGMGSLTGQGSGREDGLVTEARTFRRTSSRAASIFAKGTTSEVESLEKGKGKGTDHVQMAETTHAEDGDDNVSTTNVNKSRPRGPRWTLSQIEISDAESEQSDTPHPSSSSKRPSSKKDPKAKAKSMQSSPGKQTITLAPYLRHGTVRLRLEEDERKRAQKSSPSKRSREEDSMEVDGVPSQQEEDDDELLEYSFPLKRPPTSSTSTFKRTHSDPLPTAVQNSNPIHDFTSQNQHAAHAARVRSRAMIRALLGEMEELDLEREQKRGGDPEKGSEPGKAKNWGQAKEMAGGNKNKKGKGKGKGKGKSRRSKLGPESEEEDEVEVEEGEREKEVKRERRKREMRFVRVGRAGVGADEDVEEEEEEEEEGAVDADESSVGSGSGSEEEGDRDHRRRDLRRGRRGRKVAVRDEDWDSEVESEEYGLGDGEMDEMDVV</sequence>
<feature type="compositionally biased region" description="Basic and acidic residues" evidence="8">
    <location>
        <begin position="604"/>
        <end position="621"/>
    </location>
</feature>
<feature type="compositionally biased region" description="Acidic residues" evidence="8">
    <location>
        <begin position="753"/>
        <end position="777"/>
    </location>
</feature>
<gene>
    <name evidence="9" type="ORF">A4X09_0g2816</name>
</gene>
<dbReference type="Pfam" id="PF11719">
    <property type="entry name" value="Drc1-Sld2"/>
    <property type="match status" value="1"/>
</dbReference>
<keyword evidence="6 7" id="KW-0131">Cell cycle</keyword>
<feature type="compositionally biased region" description="Low complexity" evidence="8">
    <location>
        <begin position="111"/>
        <end position="124"/>
    </location>
</feature>
<dbReference type="PANTHER" id="PTHR28124:SF1">
    <property type="entry name" value="DNA REPLICATION REGULATOR SLD2"/>
    <property type="match status" value="1"/>
</dbReference>
<dbReference type="InterPro" id="IPR040203">
    <property type="entry name" value="Sld2"/>
</dbReference>
<evidence type="ECO:0000256" key="6">
    <source>
        <dbReference type="ARBA" id="ARBA00023306"/>
    </source>
</evidence>
<evidence type="ECO:0000256" key="2">
    <source>
        <dbReference type="ARBA" id="ARBA00007276"/>
    </source>
</evidence>
<dbReference type="EMBL" id="LWDG02000090">
    <property type="protein sequence ID" value="KAE8269527.1"/>
    <property type="molecule type" value="Genomic_DNA"/>
</dbReference>
<proteinExistence type="inferred from homology"/>
<evidence type="ECO:0000313" key="9">
    <source>
        <dbReference type="EMBL" id="KAE8269527.1"/>
    </source>
</evidence>
<feature type="compositionally biased region" description="Low complexity" evidence="8">
    <location>
        <begin position="84"/>
        <end position="100"/>
    </location>
</feature>
<feature type="compositionally biased region" description="Low complexity" evidence="8">
    <location>
        <begin position="273"/>
        <end position="285"/>
    </location>
</feature>
<feature type="compositionally biased region" description="Acidic residues" evidence="8">
    <location>
        <begin position="233"/>
        <end position="246"/>
    </location>
</feature>
<feature type="compositionally biased region" description="Acidic residues" evidence="8">
    <location>
        <begin position="697"/>
        <end position="717"/>
    </location>
</feature>
<comment type="caution">
    <text evidence="9">The sequence shown here is derived from an EMBL/GenBank/DDBJ whole genome shotgun (WGS) entry which is preliminary data.</text>
</comment>
<feature type="region of interest" description="Disordered" evidence="8">
    <location>
        <begin position="184"/>
        <end position="585"/>
    </location>
</feature>
<comment type="subcellular location">
    <subcellularLocation>
        <location evidence="1 7">Nucleus</location>
    </subcellularLocation>
</comment>
<accession>A0A8X7N988</accession>
<feature type="compositionally biased region" description="Basic and acidic residues" evidence="8">
    <location>
        <begin position="388"/>
        <end position="398"/>
    </location>
</feature>
<feature type="compositionally biased region" description="Acidic residues" evidence="8">
    <location>
        <begin position="658"/>
        <end position="670"/>
    </location>
</feature>
<keyword evidence="10" id="KW-1185">Reference proteome</keyword>
<keyword evidence="5 7" id="KW-0539">Nucleus</keyword>